<reference evidence="16 17" key="1">
    <citation type="submission" date="2024-03" db="EMBL/GenBank/DDBJ databases">
        <title>Actinomycetospora sp. OC33-EN08, a novel actinomycete isolated from wild orchid (Aerides multiflora).</title>
        <authorList>
            <person name="Suriyachadkun C."/>
        </authorList>
    </citation>
    <scope>NUCLEOTIDE SEQUENCE [LARGE SCALE GENOMIC DNA]</scope>
    <source>
        <strain evidence="16 17">OC33-EN08</strain>
    </source>
</reference>
<dbReference type="Gene3D" id="3.90.700.10">
    <property type="entry name" value="Succinate dehydrogenase/fumarate reductase flavoprotein, catalytic domain"/>
    <property type="match status" value="1"/>
</dbReference>
<dbReference type="SUPFAM" id="SSF56425">
    <property type="entry name" value="Succinate dehydrogenase/fumarate reductase flavoprotein, catalytic domain"/>
    <property type="match status" value="1"/>
</dbReference>
<comment type="similarity">
    <text evidence="3 13">Belongs to the FAD-dependent oxidoreductase 2 family. NadB subfamily.</text>
</comment>
<evidence type="ECO:0000256" key="7">
    <source>
        <dbReference type="ARBA" id="ARBA00022642"/>
    </source>
</evidence>
<evidence type="ECO:0000256" key="11">
    <source>
        <dbReference type="ARBA" id="ARBA00048305"/>
    </source>
</evidence>
<dbReference type="InterPro" id="IPR015939">
    <property type="entry name" value="Fum_Rdtase/Succ_DH_flav-like_C"/>
</dbReference>
<comment type="function">
    <text evidence="10">Catalyzes the oxidation of L-aspartate to iminoaspartate, the first step in the de novo biosynthesis of NAD(+).</text>
</comment>
<evidence type="ECO:0000256" key="2">
    <source>
        <dbReference type="ARBA" id="ARBA00004950"/>
    </source>
</evidence>
<name>A0ABU8MWW3_9PSEU</name>
<evidence type="ECO:0000256" key="4">
    <source>
        <dbReference type="ARBA" id="ARBA00012173"/>
    </source>
</evidence>
<evidence type="ECO:0000256" key="10">
    <source>
        <dbReference type="ARBA" id="ARBA00029426"/>
    </source>
</evidence>
<dbReference type="SUPFAM" id="SSF46977">
    <property type="entry name" value="Succinate dehydrogenase/fumarate reductase flavoprotein C-terminal domain"/>
    <property type="match status" value="1"/>
</dbReference>
<evidence type="ECO:0000259" key="14">
    <source>
        <dbReference type="Pfam" id="PF00890"/>
    </source>
</evidence>
<comment type="cofactor">
    <cofactor evidence="1 13">
        <name>FAD</name>
        <dbReference type="ChEBI" id="CHEBI:57692"/>
    </cofactor>
</comment>
<evidence type="ECO:0000313" key="16">
    <source>
        <dbReference type="EMBL" id="MEJ2871662.1"/>
    </source>
</evidence>
<dbReference type="NCBIfam" id="TIGR00551">
    <property type="entry name" value="nadB"/>
    <property type="match status" value="1"/>
</dbReference>
<dbReference type="PANTHER" id="PTHR42716">
    <property type="entry name" value="L-ASPARTATE OXIDASE"/>
    <property type="match status" value="1"/>
</dbReference>
<dbReference type="Gene3D" id="1.20.58.100">
    <property type="entry name" value="Fumarate reductase/succinate dehydrogenase flavoprotein-like, C-terminal domain"/>
    <property type="match status" value="1"/>
</dbReference>
<dbReference type="InterPro" id="IPR003953">
    <property type="entry name" value="FAD-dep_OxRdtase_2_FAD-bd"/>
</dbReference>
<dbReference type="PRINTS" id="PR00411">
    <property type="entry name" value="PNDRDTASEI"/>
</dbReference>
<dbReference type="SUPFAM" id="SSF51905">
    <property type="entry name" value="FAD/NAD(P)-binding domain"/>
    <property type="match status" value="1"/>
</dbReference>
<comment type="catalytic activity">
    <reaction evidence="11">
        <text>L-aspartate + O2 = iminosuccinate + H2O2</text>
        <dbReference type="Rhea" id="RHEA:25876"/>
        <dbReference type="ChEBI" id="CHEBI:15379"/>
        <dbReference type="ChEBI" id="CHEBI:16240"/>
        <dbReference type="ChEBI" id="CHEBI:29991"/>
        <dbReference type="ChEBI" id="CHEBI:77875"/>
        <dbReference type="EC" id="1.4.3.16"/>
    </reaction>
    <physiologicalReaction direction="left-to-right" evidence="11">
        <dbReference type="Rhea" id="RHEA:25877"/>
    </physiologicalReaction>
</comment>
<keyword evidence="8 13" id="KW-0274">FAD</keyword>
<dbReference type="Proteomes" id="UP001385809">
    <property type="component" value="Unassembled WGS sequence"/>
</dbReference>
<dbReference type="InterPro" id="IPR027477">
    <property type="entry name" value="Succ_DH/fumarate_Rdtase_cat_sf"/>
</dbReference>
<dbReference type="RefSeq" id="WP_337698234.1">
    <property type="nucleotide sequence ID" value="NZ_JBBEGN010000026.1"/>
</dbReference>
<comment type="pathway">
    <text evidence="2 13">Cofactor biosynthesis; NAD(+) biosynthesis; iminoaspartate from L-aspartate (oxidase route): step 1/1.</text>
</comment>
<evidence type="ECO:0000256" key="5">
    <source>
        <dbReference type="ARBA" id="ARBA00021901"/>
    </source>
</evidence>
<organism evidence="16 17">
    <name type="scientific">Actinomycetospora aurantiaca</name>
    <dbReference type="NCBI Taxonomy" id="3129233"/>
    <lineage>
        <taxon>Bacteria</taxon>
        <taxon>Bacillati</taxon>
        <taxon>Actinomycetota</taxon>
        <taxon>Actinomycetes</taxon>
        <taxon>Pseudonocardiales</taxon>
        <taxon>Pseudonocardiaceae</taxon>
        <taxon>Actinomycetospora</taxon>
    </lineage>
</organism>
<keyword evidence="6 13" id="KW-0285">Flavoprotein</keyword>
<dbReference type="Gene3D" id="3.50.50.60">
    <property type="entry name" value="FAD/NAD(P)-binding domain"/>
    <property type="match status" value="1"/>
</dbReference>
<protein>
    <recommendedName>
        <fullName evidence="5 12">L-aspartate oxidase</fullName>
        <ecNumber evidence="4 12">1.4.3.16</ecNumber>
    </recommendedName>
</protein>
<proteinExistence type="inferred from homology"/>
<dbReference type="Pfam" id="PF00890">
    <property type="entry name" value="FAD_binding_2"/>
    <property type="match status" value="1"/>
</dbReference>
<evidence type="ECO:0000256" key="3">
    <source>
        <dbReference type="ARBA" id="ARBA00008562"/>
    </source>
</evidence>
<dbReference type="PANTHER" id="PTHR42716:SF2">
    <property type="entry name" value="L-ASPARTATE OXIDASE, CHLOROPLASTIC"/>
    <property type="match status" value="1"/>
</dbReference>
<dbReference type="EMBL" id="JBBEGN010000026">
    <property type="protein sequence ID" value="MEJ2871662.1"/>
    <property type="molecule type" value="Genomic_DNA"/>
</dbReference>
<evidence type="ECO:0000256" key="6">
    <source>
        <dbReference type="ARBA" id="ARBA00022630"/>
    </source>
</evidence>
<dbReference type="PRINTS" id="PR00368">
    <property type="entry name" value="FADPNR"/>
</dbReference>
<keyword evidence="17" id="KW-1185">Reference proteome</keyword>
<comment type="subcellular location">
    <subcellularLocation>
        <location evidence="13">Cytoplasm</location>
    </subcellularLocation>
</comment>
<dbReference type="GO" id="GO:0008734">
    <property type="term" value="F:L-aspartate oxidase activity"/>
    <property type="evidence" value="ECO:0007669"/>
    <property type="project" value="UniProtKB-EC"/>
</dbReference>
<evidence type="ECO:0000256" key="12">
    <source>
        <dbReference type="NCBIfam" id="TIGR00551"/>
    </source>
</evidence>
<feature type="domain" description="Fumarate reductase/succinate dehydrogenase flavoprotein-like C-terminal" evidence="15">
    <location>
        <begin position="459"/>
        <end position="506"/>
    </location>
</feature>
<evidence type="ECO:0000259" key="15">
    <source>
        <dbReference type="Pfam" id="PF02910"/>
    </source>
</evidence>
<keyword evidence="7 13" id="KW-0662">Pyridine nucleotide biosynthesis</keyword>
<evidence type="ECO:0000256" key="13">
    <source>
        <dbReference type="RuleBase" id="RU362049"/>
    </source>
</evidence>
<feature type="domain" description="FAD-dependent oxidoreductase 2 FAD-binding" evidence="14">
    <location>
        <begin position="10"/>
        <end position="381"/>
    </location>
</feature>
<comment type="caution">
    <text evidence="16">The sequence shown here is derived from an EMBL/GenBank/DDBJ whole genome shotgun (WGS) entry which is preliminary data.</text>
</comment>
<evidence type="ECO:0000256" key="1">
    <source>
        <dbReference type="ARBA" id="ARBA00001974"/>
    </source>
</evidence>
<dbReference type="Pfam" id="PF02910">
    <property type="entry name" value="Succ_DH_flav_C"/>
    <property type="match status" value="1"/>
</dbReference>
<sequence length="528" mass="52445">MIGSWSAAADLVVVGSGVAGLSAASEASRRGLRVVVVTKDAPDEGSTRWAQGGIAVVLGDVAGDTVDAHVADTVAAGGGLVDAAATADILGAGRAAVQDLRSRGALFDASGTRLARTREGGHGTTRVIHAGGDATGAEVQRALLAALPGEITVLAHHTAVAVGRDRGRVTGLEVVDDAGVPGVVAAPAVLLATGGVGGLYETTTNPAVATADGWALALRAGAALADVEFVQFHPTALAVPRLVGRAPLVTEALRGEGAHLVELSGRGVMDDVDPRGDLAPRDVVAGAITAVLARTGAEHVLLDATGVPDVRRRFPTVAAACDGIGVDLAREPIPVRPAQHYACGGVVTDTTGRTGVPGLWAAGEVARTGLHGANRLASNSLLEGLVVGRRAGADVAAALSGPRVVPEPSGLVVGTALAADRAVLQRAMSRGAAIGRDASGLAATSDVIEASSVPVALDSRAAVEDAALALAAGAVLAAAGSRTESRGCHLRSDFPRRDDRWQGASTAVTLVDGRLCLGALDTALGGAA</sequence>
<dbReference type="EC" id="1.4.3.16" evidence="4 12"/>
<dbReference type="InterPro" id="IPR037099">
    <property type="entry name" value="Fum_R/Succ_DH_flav-like_C_sf"/>
</dbReference>
<evidence type="ECO:0000256" key="8">
    <source>
        <dbReference type="ARBA" id="ARBA00022827"/>
    </source>
</evidence>
<dbReference type="InterPro" id="IPR036188">
    <property type="entry name" value="FAD/NAD-bd_sf"/>
</dbReference>
<evidence type="ECO:0000256" key="9">
    <source>
        <dbReference type="ARBA" id="ARBA00023002"/>
    </source>
</evidence>
<evidence type="ECO:0000313" key="17">
    <source>
        <dbReference type="Proteomes" id="UP001385809"/>
    </source>
</evidence>
<keyword evidence="9 13" id="KW-0560">Oxidoreductase</keyword>
<dbReference type="InterPro" id="IPR005288">
    <property type="entry name" value="NadB"/>
</dbReference>
<gene>
    <name evidence="16" type="primary">nadB</name>
    <name evidence="16" type="ORF">WCD74_28135</name>
</gene>
<accession>A0ABU8MWW3</accession>